<protein>
    <submittedName>
        <fullName evidence="1">Uncharacterized protein</fullName>
    </submittedName>
</protein>
<comment type="caution">
    <text evidence="1">The sequence shown here is derived from an EMBL/GenBank/DDBJ whole genome shotgun (WGS) entry which is preliminary data.</text>
</comment>
<proteinExistence type="predicted"/>
<keyword evidence="2" id="KW-1185">Reference proteome</keyword>
<gene>
    <name evidence="1" type="ORF">Tco_1113759</name>
</gene>
<reference evidence="1" key="1">
    <citation type="journal article" date="2022" name="Int. J. Mol. Sci.">
        <title>Draft Genome of Tanacetum Coccineum: Genomic Comparison of Closely Related Tanacetum-Family Plants.</title>
        <authorList>
            <person name="Yamashiro T."/>
            <person name="Shiraishi A."/>
            <person name="Nakayama K."/>
            <person name="Satake H."/>
        </authorList>
    </citation>
    <scope>NUCLEOTIDE SEQUENCE</scope>
</reference>
<name>A0ABQ5ITM4_9ASTR</name>
<reference evidence="1" key="2">
    <citation type="submission" date="2022-01" db="EMBL/GenBank/DDBJ databases">
        <authorList>
            <person name="Yamashiro T."/>
            <person name="Shiraishi A."/>
            <person name="Satake H."/>
            <person name="Nakayama K."/>
        </authorList>
    </citation>
    <scope>NUCLEOTIDE SEQUENCE</scope>
</reference>
<accession>A0ABQ5ITM4</accession>
<dbReference type="Proteomes" id="UP001151760">
    <property type="component" value="Unassembled WGS sequence"/>
</dbReference>
<evidence type="ECO:0000313" key="1">
    <source>
        <dbReference type="EMBL" id="GJU03421.1"/>
    </source>
</evidence>
<evidence type="ECO:0000313" key="2">
    <source>
        <dbReference type="Proteomes" id="UP001151760"/>
    </source>
</evidence>
<dbReference type="EMBL" id="BQNB010021150">
    <property type="protein sequence ID" value="GJU03421.1"/>
    <property type="molecule type" value="Genomic_DNA"/>
</dbReference>
<organism evidence="1 2">
    <name type="scientific">Tanacetum coccineum</name>
    <dbReference type="NCBI Taxonomy" id="301880"/>
    <lineage>
        <taxon>Eukaryota</taxon>
        <taxon>Viridiplantae</taxon>
        <taxon>Streptophyta</taxon>
        <taxon>Embryophyta</taxon>
        <taxon>Tracheophyta</taxon>
        <taxon>Spermatophyta</taxon>
        <taxon>Magnoliopsida</taxon>
        <taxon>eudicotyledons</taxon>
        <taxon>Gunneridae</taxon>
        <taxon>Pentapetalae</taxon>
        <taxon>asterids</taxon>
        <taxon>campanulids</taxon>
        <taxon>Asterales</taxon>
        <taxon>Asteraceae</taxon>
        <taxon>Asteroideae</taxon>
        <taxon>Anthemideae</taxon>
        <taxon>Anthemidinae</taxon>
        <taxon>Tanacetum</taxon>
    </lineage>
</organism>
<sequence length="107" mass="11679">MVEEVGRWRFGKMILEEEERKLEIVVAMVEEEDLYLEEGEVEGVENKSLMGLMLISKGEQCLDGWIRAGGGKVKGCGVDFGVTKSLLGEILGESNGKEFVIVDGGAV</sequence>